<accession>A0A803NCX0</accession>
<proteinExistence type="inferred from homology"/>
<evidence type="ECO:0000256" key="1">
    <source>
        <dbReference type="ARBA" id="ARBA00004606"/>
    </source>
</evidence>
<evidence type="ECO:0000256" key="3">
    <source>
        <dbReference type="ARBA" id="ARBA00022857"/>
    </source>
</evidence>
<dbReference type="PRINTS" id="PR00081">
    <property type="entry name" value="GDHRDH"/>
</dbReference>
<dbReference type="PANTHER" id="PTHR43391">
    <property type="entry name" value="RETINOL DEHYDROGENASE-RELATED"/>
    <property type="match status" value="1"/>
</dbReference>
<keyword evidence="4" id="KW-0812">Transmembrane</keyword>
<keyword evidence="7" id="KW-1185">Reference proteome</keyword>
<sequence>SIYSEDVAGKVVIITGASSGIGEQLAYEYARRGACLLLAARREQSLRDVAYMCLELGSPDSITVTADVSIVDDCKRIVDSAISHFGRVDHLVNNAGITSISMLEDYEDIIITSIHHGRFFLLASKAAMIAFYETIRVELGLDIQITIATPGFVESEMTKGKHLAPEGLMNVDVNLRDVQVSASPIVTGQRCAKAIINSACRGDRYVTEPTWYRVLSWWKAFTPELLDWFFSAFYSYQDW</sequence>
<keyword evidence="3" id="KW-0521">NADP</keyword>
<dbReference type="AlphaFoldDB" id="A0A803NCX0"/>
<evidence type="ECO:0000313" key="7">
    <source>
        <dbReference type="Proteomes" id="UP000596660"/>
    </source>
</evidence>
<reference evidence="6" key="1">
    <citation type="journal article" date="2017" name="Nature">
        <title>The genome of Chenopodium quinoa.</title>
        <authorList>
            <person name="Jarvis D.E."/>
            <person name="Ho Y.S."/>
            <person name="Lightfoot D.J."/>
            <person name="Schmoeckel S.M."/>
            <person name="Li B."/>
            <person name="Borm T.J.A."/>
            <person name="Ohyanagi H."/>
            <person name="Mineta K."/>
            <person name="Michell C.T."/>
            <person name="Saber N."/>
            <person name="Kharbatia N.M."/>
            <person name="Rupper R.R."/>
            <person name="Sharp A.R."/>
            <person name="Dally N."/>
            <person name="Boughton B.A."/>
            <person name="Woo Y.H."/>
            <person name="Gao G."/>
            <person name="Schijlen E.G.W.M."/>
            <person name="Guo X."/>
            <person name="Momin A.A."/>
            <person name="Negrao S."/>
            <person name="Al-Babili S."/>
            <person name="Gehring C."/>
            <person name="Roessner U."/>
            <person name="Jung C."/>
            <person name="Murphy K."/>
            <person name="Arold S.T."/>
            <person name="Gojobori T."/>
            <person name="van der Linden C.G."/>
            <person name="van Loo E.N."/>
            <person name="Jellen E.N."/>
            <person name="Maughan P.J."/>
            <person name="Tester M."/>
        </authorList>
    </citation>
    <scope>NUCLEOTIDE SEQUENCE [LARGE SCALE GENOMIC DNA]</scope>
    <source>
        <strain evidence="6">cv. PI 614886</strain>
    </source>
</reference>
<dbReference type="OMA" id="EYTRWLM"/>
<dbReference type="PANTHER" id="PTHR43391:SF89">
    <property type="entry name" value="11-BETA-HYDROXYSTEROID DEHYDROGENASE 1A-RELATED"/>
    <property type="match status" value="1"/>
</dbReference>
<keyword evidence="5" id="KW-0560">Oxidoreductase</keyword>
<dbReference type="GO" id="GO:0008202">
    <property type="term" value="P:steroid metabolic process"/>
    <property type="evidence" value="ECO:0007669"/>
    <property type="project" value="TreeGrafter"/>
</dbReference>
<reference evidence="6" key="2">
    <citation type="submission" date="2021-03" db="UniProtKB">
        <authorList>
            <consortium name="EnsemblPlants"/>
        </authorList>
    </citation>
    <scope>IDENTIFICATION</scope>
</reference>
<organism evidence="6 7">
    <name type="scientific">Chenopodium quinoa</name>
    <name type="common">Quinoa</name>
    <dbReference type="NCBI Taxonomy" id="63459"/>
    <lineage>
        <taxon>Eukaryota</taxon>
        <taxon>Viridiplantae</taxon>
        <taxon>Streptophyta</taxon>
        <taxon>Embryophyta</taxon>
        <taxon>Tracheophyta</taxon>
        <taxon>Spermatophyta</taxon>
        <taxon>Magnoliopsida</taxon>
        <taxon>eudicotyledons</taxon>
        <taxon>Gunneridae</taxon>
        <taxon>Pentapetalae</taxon>
        <taxon>Caryophyllales</taxon>
        <taxon>Chenopodiaceae</taxon>
        <taxon>Chenopodioideae</taxon>
        <taxon>Atripliceae</taxon>
        <taxon>Chenopodium</taxon>
    </lineage>
</organism>
<dbReference type="EnsemblPlants" id="AUR62043949-RA">
    <property type="protein sequence ID" value="AUR62043949-RA:cds"/>
    <property type="gene ID" value="AUR62043949"/>
</dbReference>
<dbReference type="InterPro" id="IPR002347">
    <property type="entry name" value="SDR_fam"/>
</dbReference>
<evidence type="ECO:0000256" key="4">
    <source>
        <dbReference type="ARBA" id="ARBA00022968"/>
    </source>
</evidence>
<dbReference type="GO" id="GO:0072582">
    <property type="term" value="F:17-beta-hydroxysteroid dehydrogenase (NADP+) activity"/>
    <property type="evidence" value="ECO:0007669"/>
    <property type="project" value="TreeGrafter"/>
</dbReference>
<dbReference type="Pfam" id="PF00106">
    <property type="entry name" value="adh_short"/>
    <property type="match status" value="1"/>
</dbReference>
<dbReference type="Gene3D" id="3.40.50.720">
    <property type="entry name" value="NAD(P)-binding Rossmann-like Domain"/>
    <property type="match status" value="2"/>
</dbReference>
<dbReference type="InterPro" id="IPR036291">
    <property type="entry name" value="NAD(P)-bd_dom_sf"/>
</dbReference>
<dbReference type="Gramene" id="AUR62043949-RA">
    <property type="protein sequence ID" value="AUR62043949-RA:cds"/>
    <property type="gene ID" value="AUR62043949"/>
</dbReference>
<protein>
    <submittedName>
        <fullName evidence="6">Uncharacterized protein</fullName>
    </submittedName>
</protein>
<comment type="subcellular location">
    <subcellularLocation>
        <location evidence="1">Membrane</location>
        <topology evidence="1">Single-pass type II membrane protein</topology>
    </subcellularLocation>
</comment>
<keyword evidence="4" id="KW-0735">Signal-anchor</keyword>
<comment type="similarity">
    <text evidence="2">Belongs to the short-chain dehydrogenases/reductases (SDR) family.</text>
</comment>
<dbReference type="GO" id="GO:0016020">
    <property type="term" value="C:membrane"/>
    <property type="evidence" value="ECO:0007669"/>
    <property type="project" value="UniProtKB-SubCell"/>
</dbReference>
<evidence type="ECO:0000313" key="6">
    <source>
        <dbReference type="EnsemblPlants" id="AUR62043949-RA:cds"/>
    </source>
</evidence>
<dbReference type="GO" id="GO:0005829">
    <property type="term" value="C:cytosol"/>
    <property type="evidence" value="ECO:0007669"/>
    <property type="project" value="TreeGrafter"/>
</dbReference>
<dbReference type="SUPFAM" id="SSF51735">
    <property type="entry name" value="NAD(P)-binding Rossmann-fold domains"/>
    <property type="match status" value="1"/>
</dbReference>
<evidence type="ECO:0000256" key="5">
    <source>
        <dbReference type="ARBA" id="ARBA00023002"/>
    </source>
</evidence>
<name>A0A803NCX0_CHEQI</name>
<dbReference type="Proteomes" id="UP000596660">
    <property type="component" value="Unplaced"/>
</dbReference>
<evidence type="ECO:0000256" key="2">
    <source>
        <dbReference type="ARBA" id="ARBA00006484"/>
    </source>
</evidence>